<gene>
    <name evidence="2" type="ORF">METZ01_LOCUS429661</name>
</gene>
<feature type="non-terminal residue" evidence="2">
    <location>
        <position position="130"/>
    </location>
</feature>
<accession>A0A382Y0A0</accession>
<feature type="domain" description="Cytochrome C Planctomycete-type" evidence="1">
    <location>
        <begin position="43"/>
        <end position="88"/>
    </location>
</feature>
<dbReference type="AlphaFoldDB" id="A0A382Y0A0"/>
<evidence type="ECO:0000259" key="1">
    <source>
        <dbReference type="Pfam" id="PF07635"/>
    </source>
</evidence>
<dbReference type="SUPFAM" id="SSF46626">
    <property type="entry name" value="Cytochrome c"/>
    <property type="match status" value="1"/>
</dbReference>
<reference evidence="2" key="1">
    <citation type="submission" date="2018-05" db="EMBL/GenBank/DDBJ databases">
        <authorList>
            <person name="Lanie J.A."/>
            <person name="Ng W.-L."/>
            <person name="Kazmierczak K.M."/>
            <person name="Andrzejewski T.M."/>
            <person name="Davidsen T.M."/>
            <person name="Wayne K.J."/>
            <person name="Tettelin H."/>
            <person name="Glass J.I."/>
            <person name="Rusch D."/>
            <person name="Podicherti R."/>
            <person name="Tsui H.-C.T."/>
            <person name="Winkler M.E."/>
        </authorList>
    </citation>
    <scope>NUCLEOTIDE SEQUENCE</scope>
</reference>
<dbReference type="GO" id="GO:0020037">
    <property type="term" value="F:heme binding"/>
    <property type="evidence" value="ECO:0007669"/>
    <property type="project" value="InterPro"/>
</dbReference>
<protein>
    <recommendedName>
        <fullName evidence="1">Cytochrome C Planctomycete-type domain-containing protein</fullName>
    </recommendedName>
</protein>
<dbReference type="InterPro" id="IPR011429">
    <property type="entry name" value="Cyt_c_Planctomycete-type"/>
</dbReference>
<dbReference type="EMBL" id="UINC01171969">
    <property type="protein sequence ID" value="SVD76807.1"/>
    <property type="molecule type" value="Genomic_DNA"/>
</dbReference>
<sequence>MDRALHICSVIFLFVCASVAFAAEKASLFTISPQTTELLESYCFSCHDSESKKGGIQLDNLGALALKDRLDLLNRAQEQLFTKQMPPRKKKTQPSDTERQQLYQWMSAELRKHDASKFEEKLRYPSYGNL</sequence>
<dbReference type="GO" id="GO:0009055">
    <property type="term" value="F:electron transfer activity"/>
    <property type="evidence" value="ECO:0007669"/>
    <property type="project" value="InterPro"/>
</dbReference>
<proteinExistence type="predicted"/>
<dbReference type="Pfam" id="PF07635">
    <property type="entry name" value="PSCyt1"/>
    <property type="match status" value="1"/>
</dbReference>
<evidence type="ECO:0000313" key="2">
    <source>
        <dbReference type="EMBL" id="SVD76807.1"/>
    </source>
</evidence>
<organism evidence="2">
    <name type="scientific">marine metagenome</name>
    <dbReference type="NCBI Taxonomy" id="408172"/>
    <lineage>
        <taxon>unclassified sequences</taxon>
        <taxon>metagenomes</taxon>
        <taxon>ecological metagenomes</taxon>
    </lineage>
</organism>
<name>A0A382Y0A0_9ZZZZ</name>
<dbReference type="InterPro" id="IPR036909">
    <property type="entry name" value="Cyt_c-like_dom_sf"/>
</dbReference>